<dbReference type="AlphaFoldDB" id="A0A7G9RYY1"/>
<comment type="similarity">
    <text evidence="1">Belongs to the phosphate acetyltransferase and butyryltransferase family.</text>
</comment>
<dbReference type="GO" id="GO:0016746">
    <property type="term" value="F:acyltransferase activity"/>
    <property type="evidence" value="ECO:0007669"/>
    <property type="project" value="UniProtKB-KW"/>
</dbReference>
<dbReference type="Gene3D" id="3.40.718.10">
    <property type="entry name" value="Isopropylmalate Dehydrogenase"/>
    <property type="match status" value="1"/>
</dbReference>
<sequence length="300" mass="32784">MKNFVELEAVLVRNKITKKKLALVCAHEASALLAVDNVAKRGYIEPILIGDKKEIETLMVDSELHTAYTIIDQQDPVKAAQIAVEMARKGEVELIMKGFIQTSDLLKAVVNKETGIREQKVLSHVALTEIPHRNAMYFVSDGGMIPYPTYEQKIGIIENTISVAHAIGIEVPKVALLDAAEHTNPRIPSSFESEKLAQLEWENAILEGPISLDLAISKEAVDVKQYKGKIQGDANILIVPDIISGNILGKAGTLLTDGKMAGIIQGAKVPIILTSRGSMEDEKINSILLSCFIAERNKKI</sequence>
<evidence type="ECO:0000256" key="3">
    <source>
        <dbReference type="ARBA" id="ARBA00023315"/>
    </source>
</evidence>
<protein>
    <submittedName>
        <fullName evidence="5">Phosphate acetyltransferase</fullName>
    </submittedName>
</protein>
<keyword evidence="2 5" id="KW-0808">Transferase</keyword>
<reference evidence="5 6" key="1">
    <citation type="submission" date="2020-08" db="EMBL/GenBank/DDBJ databases">
        <title>Genome sequence of Erysipelothrix inopinata DSM 15511T.</title>
        <authorList>
            <person name="Hyun D.-W."/>
            <person name="Bae J.-W."/>
        </authorList>
    </citation>
    <scope>NUCLEOTIDE SEQUENCE [LARGE SCALE GENOMIC DNA]</scope>
    <source>
        <strain evidence="5 6">DSM 15511</strain>
    </source>
</reference>
<accession>A0A7G9RYY1</accession>
<organism evidence="5 6">
    <name type="scientific">Erysipelothrix inopinata</name>
    <dbReference type="NCBI Taxonomy" id="225084"/>
    <lineage>
        <taxon>Bacteria</taxon>
        <taxon>Bacillati</taxon>
        <taxon>Bacillota</taxon>
        <taxon>Erysipelotrichia</taxon>
        <taxon>Erysipelotrichales</taxon>
        <taxon>Erysipelotrichaceae</taxon>
        <taxon>Erysipelothrix</taxon>
    </lineage>
</organism>
<dbReference type="PIRSF" id="PIRSF000428">
    <property type="entry name" value="P_Ac_trans"/>
    <property type="match status" value="1"/>
</dbReference>
<dbReference type="InterPro" id="IPR050500">
    <property type="entry name" value="Phos_Acetyltrans/Butyryltrans"/>
</dbReference>
<name>A0A7G9RYY1_9FIRM</name>
<dbReference type="KEGG" id="eio:H9L01_00015"/>
<feature type="domain" description="Phosphate acetyl/butaryl transferase" evidence="4">
    <location>
        <begin position="78"/>
        <end position="290"/>
    </location>
</feature>
<dbReference type="Proteomes" id="UP000515928">
    <property type="component" value="Chromosome"/>
</dbReference>
<evidence type="ECO:0000256" key="1">
    <source>
        <dbReference type="ARBA" id="ARBA00005656"/>
    </source>
</evidence>
<keyword evidence="6" id="KW-1185">Reference proteome</keyword>
<dbReference type="SUPFAM" id="SSF53659">
    <property type="entry name" value="Isocitrate/Isopropylmalate dehydrogenase-like"/>
    <property type="match status" value="1"/>
</dbReference>
<gene>
    <name evidence="5" type="ORF">H9L01_00015</name>
</gene>
<evidence type="ECO:0000313" key="5">
    <source>
        <dbReference type="EMBL" id="QNN60806.1"/>
    </source>
</evidence>
<dbReference type="Pfam" id="PF01515">
    <property type="entry name" value="PTA_PTB"/>
    <property type="match status" value="1"/>
</dbReference>
<dbReference type="EMBL" id="CP060715">
    <property type="protein sequence ID" value="QNN60806.1"/>
    <property type="molecule type" value="Genomic_DNA"/>
</dbReference>
<dbReference type="PANTHER" id="PTHR43356">
    <property type="entry name" value="PHOSPHATE ACETYLTRANSFERASE"/>
    <property type="match status" value="1"/>
</dbReference>
<dbReference type="PANTHER" id="PTHR43356:SF2">
    <property type="entry name" value="PHOSPHATE ACETYLTRANSFERASE"/>
    <property type="match status" value="1"/>
</dbReference>
<evidence type="ECO:0000259" key="4">
    <source>
        <dbReference type="Pfam" id="PF01515"/>
    </source>
</evidence>
<proteinExistence type="inferred from homology"/>
<dbReference type="InterPro" id="IPR012147">
    <property type="entry name" value="P_Ac_Bu_trans"/>
</dbReference>
<dbReference type="InterPro" id="IPR002505">
    <property type="entry name" value="PTA_PTB"/>
</dbReference>
<evidence type="ECO:0000256" key="2">
    <source>
        <dbReference type="ARBA" id="ARBA00022679"/>
    </source>
</evidence>
<dbReference type="RefSeq" id="WP_187533927.1">
    <property type="nucleotide sequence ID" value="NZ_CBCSHU010000008.1"/>
</dbReference>
<evidence type="ECO:0000313" key="6">
    <source>
        <dbReference type="Proteomes" id="UP000515928"/>
    </source>
</evidence>
<keyword evidence="3" id="KW-0012">Acyltransferase</keyword>